<dbReference type="GO" id="GO:0030126">
    <property type="term" value="C:COPI vesicle coat"/>
    <property type="evidence" value="ECO:0007669"/>
    <property type="project" value="TreeGrafter"/>
</dbReference>
<feature type="repeat" description="WD" evidence="15">
    <location>
        <begin position="354"/>
        <end position="386"/>
    </location>
</feature>
<dbReference type="GO" id="GO:0003924">
    <property type="term" value="F:GTPase activity"/>
    <property type="evidence" value="ECO:0007669"/>
    <property type="project" value="InterPro"/>
</dbReference>
<keyword evidence="11" id="KW-0968">Cytoplasmic vesicle</keyword>
<dbReference type="PROSITE" id="PS50294">
    <property type="entry name" value="WD_REPEATS_REGION"/>
    <property type="match status" value="4"/>
</dbReference>
<dbReference type="FunFam" id="2.130.10.10:FF:000016">
    <property type="entry name" value="Coatomer alpha subunit, putative"/>
    <property type="match status" value="1"/>
</dbReference>
<dbReference type="InterPro" id="IPR050844">
    <property type="entry name" value="Coatomer_complex_subunit"/>
</dbReference>
<sequence length="567" mass="64168">MALPNQQTVDYPSFKLVIVGDGGTGKTTFVKRHLTGEFEKKYEPTIGVEVHPLDFFTNCGKIRFYCWDTAGQEKFGGLRDGYYIHGQCAIIMFDVTARLTYKNVPTWHRDLCRVCENIPIVLCGNKVDVKNRQVKAKQVTFHRKKNLQYYEISAKSNYNFEKPFLYLARKLAGDPNLHFVETPALAPPEVPIDLAAQAQHEAELAAAASQPLPDDDDDAFEQNTCNPMKMGSFLRNRRVLKPVHPGGFAEIRKKSISAAEALKLTIEQEFSQLSERVKSLDLHPTRPWILTSLYSGTVCIWNYKTQTMEKSFKVTESPVRSAKFIARKQWIVTGSDDRFIRVYNYETTELVKEFEAHSDYIRGVLVHPTLPCVISSSDDMLIKMWNWEKEWECAQTFEGHSHYVMQVMFNPKDSSIFASASLDTTVKIWNLNSPTPVATLNGHSEGVNCIDFFMRGDKLYLLSGSDDFTAKVWDYETKSCVHTLEGHTHNITSCCVHPQLPIIITTSEDNTIRLWDAATYRLESTLDYGLQRVWAVGCKQESCQVAFGCDNGATMLKVAVADAGPAQ</sequence>
<evidence type="ECO:0000256" key="15">
    <source>
        <dbReference type="PROSITE-ProRule" id="PRU00221"/>
    </source>
</evidence>
<dbReference type="PROSITE" id="PS51419">
    <property type="entry name" value="RAB"/>
    <property type="match status" value="1"/>
</dbReference>
<dbReference type="CDD" id="cd00877">
    <property type="entry name" value="Ran"/>
    <property type="match status" value="1"/>
</dbReference>
<keyword evidence="10" id="KW-0539">Nucleus</keyword>
<dbReference type="PROSITE" id="PS51421">
    <property type="entry name" value="RAS"/>
    <property type="match status" value="1"/>
</dbReference>
<dbReference type="SUPFAM" id="SSF52540">
    <property type="entry name" value="P-loop containing nucleoside triphosphate hydrolases"/>
    <property type="match status" value="1"/>
</dbReference>
<dbReference type="GO" id="GO:0005634">
    <property type="term" value="C:nucleus"/>
    <property type="evidence" value="ECO:0007669"/>
    <property type="project" value="UniProtKB-SubCell"/>
</dbReference>
<dbReference type="PRINTS" id="PR00320">
    <property type="entry name" value="GPROTEINBRPT"/>
</dbReference>
<evidence type="ECO:0000313" key="16">
    <source>
        <dbReference type="EMBL" id="TKS11930.1"/>
    </source>
</evidence>
<evidence type="ECO:0000256" key="14">
    <source>
        <dbReference type="ARBA" id="ARBA00032920"/>
    </source>
</evidence>
<dbReference type="GO" id="GO:0006606">
    <property type="term" value="P:protein import into nucleus"/>
    <property type="evidence" value="ECO:0007669"/>
    <property type="project" value="UniProtKB-ARBA"/>
</dbReference>
<comment type="similarity">
    <text evidence="3">Belongs to the small GTPase superfamily. Ran family.</text>
</comment>
<dbReference type="SUPFAM" id="SSF50978">
    <property type="entry name" value="WD40 repeat-like"/>
    <property type="match status" value="1"/>
</dbReference>
<keyword evidence="6" id="KW-0677">Repeat</keyword>
<dbReference type="InterPro" id="IPR020472">
    <property type="entry name" value="WD40_PAC1"/>
</dbReference>
<evidence type="ECO:0000256" key="2">
    <source>
        <dbReference type="ARBA" id="ARBA00004156"/>
    </source>
</evidence>
<keyword evidence="7" id="KW-0547">Nucleotide-binding</keyword>
<dbReference type="FunFam" id="3.40.50.300:FF:000369">
    <property type="entry name" value="GTP-binding nuclear protein"/>
    <property type="match status" value="1"/>
</dbReference>
<feature type="repeat" description="WD" evidence="15">
    <location>
        <begin position="397"/>
        <end position="439"/>
    </location>
</feature>
<dbReference type="GO" id="GO:0006891">
    <property type="term" value="P:intra-Golgi vesicle-mediated transport"/>
    <property type="evidence" value="ECO:0007669"/>
    <property type="project" value="TreeGrafter"/>
</dbReference>
<evidence type="ECO:0000256" key="3">
    <source>
        <dbReference type="ARBA" id="ARBA00008028"/>
    </source>
</evidence>
<proteinExistence type="inferred from homology"/>
<evidence type="ECO:0000256" key="11">
    <source>
        <dbReference type="ARBA" id="ARBA00023329"/>
    </source>
</evidence>
<dbReference type="InterPro" id="IPR027417">
    <property type="entry name" value="P-loop_NTPase"/>
</dbReference>
<dbReference type="Pfam" id="PF00400">
    <property type="entry name" value="WD40"/>
    <property type="match status" value="6"/>
</dbReference>
<comment type="caution">
    <text evidence="16">The sequence shown here is derived from an EMBL/GenBank/DDBJ whole genome shotgun (WGS) entry which is preliminary data.</text>
</comment>
<evidence type="ECO:0000256" key="13">
    <source>
        <dbReference type="ARBA" id="ARBA00025536"/>
    </source>
</evidence>
<dbReference type="GO" id="GO:0006888">
    <property type="term" value="P:endoplasmic reticulum to Golgi vesicle-mediated transport"/>
    <property type="evidence" value="ECO:0007669"/>
    <property type="project" value="TreeGrafter"/>
</dbReference>
<dbReference type="GO" id="GO:0005525">
    <property type="term" value="F:GTP binding"/>
    <property type="evidence" value="ECO:0007669"/>
    <property type="project" value="UniProtKB-KW"/>
</dbReference>
<feature type="repeat" description="WD" evidence="15">
    <location>
        <begin position="312"/>
        <end position="353"/>
    </location>
</feature>
<dbReference type="PANTHER" id="PTHR19876">
    <property type="entry name" value="COATOMER"/>
    <property type="match status" value="1"/>
</dbReference>
<dbReference type="InterPro" id="IPR001680">
    <property type="entry name" value="WD40_rpt"/>
</dbReference>
<dbReference type="InterPro" id="IPR015943">
    <property type="entry name" value="WD40/YVTN_repeat-like_dom_sf"/>
</dbReference>
<keyword evidence="9" id="KW-0342">GTP-binding</keyword>
<dbReference type="SMART" id="SM00320">
    <property type="entry name" value="WD40"/>
    <property type="match status" value="6"/>
</dbReference>
<dbReference type="PROSITE" id="PS50082">
    <property type="entry name" value="WD_REPEATS_2"/>
    <property type="match status" value="5"/>
</dbReference>
<dbReference type="Pfam" id="PF00071">
    <property type="entry name" value="Ras"/>
    <property type="match status" value="1"/>
</dbReference>
<evidence type="ECO:0000256" key="8">
    <source>
        <dbReference type="ARBA" id="ARBA00022927"/>
    </source>
</evidence>
<evidence type="ECO:0000256" key="5">
    <source>
        <dbReference type="ARBA" id="ARBA00022574"/>
    </source>
</evidence>
<evidence type="ECO:0000256" key="7">
    <source>
        <dbReference type="ARBA" id="ARBA00022741"/>
    </source>
</evidence>
<keyword evidence="5 15" id="KW-0853">WD repeat</keyword>
<evidence type="ECO:0000256" key="10">
    <source>
        <dbReference type="ARBA" id="ARBA00023242"/>
    </source>
</evidence>
<dbReference type="PRINTS" id="PR00627">
    <property type="entry name" value="GTPRANTC4"/>
</dbReference>
<dbReference type="STRING" id="43335.A0A4U5QM80"/>
<dbReference type="InterPro" id="IPR001806">
    <property type="entry name" value="Small_GTPase"/>
</dbReference>
<dbReference type="GO" id="GO:0006890">
    <property type="term" value="P:retrograde vesicle-mediated transport, Golgi to endoplasmic reticulum"/>
    <property type="evidence" value="ECO:0007669"/>
    <property type="project" value="TreeGrafter"/>
</dbReference>
<dbReference type="InterPro" id="IPR036322">
    <property type="entry name" value="WD40_repeat_dom_sf"/>
</dbReference>
<protein>
    <recommendedName>
        <fullName evidence="14">Beta'-coat protein</fullName>
    </recommendedName>
</protein>
<feature type="repeat" description="WD" evidence="15">
    <location>
        <begin position="484"/>
        <end position="525"/>
    </location>
</feature>
<comment type="subcellular location">
    <subcellularLocation>
        <location evidence="2">Cytoplasmic vesicle membrane</location>
    </subcellularLocation>
    <subcellularLocation>
        <location evidence="1">Nucleus</location>
    </subcellularLocation>
</comment>
<keyword evidence="8" id="KW-0653">Protein transport</keyword>
<dbReference type="InterPro" id="IPR005225">
    <property type="entry name" value="Small_GTP-bd"/>
</dbReference>
<keyword evidence="4" id="KW-0813">Transport</keyword>
<dbReference type="SMART" id="SM00175">
    <property type="entry name" value="RAB"/>
    <property type="match status" value="1"/>
</dbReference>
<feature type="repeat" description="WD" evidence="15">
    <location>
        <begin position="440"/>
        <end position="483"/>
    </location>
</feature>
<dbReference type="EMBL" id="RCHU01000183">
    <property type="protein sequence ID" value="TKS11930.1"/>
    <property type="molecule type" value="Genomic_DNA"/>
</dbReference>
<dbReference type="SMART" id="SM00176">
    <property type="entry name" value="RAN"/>
    <property type="match status" value="1"/>
</dbReference>
<evidence type="ECO:0000256" key="4">
    <source>
        <dbReference type="ARBA" id="ARBA00022448"/>
    </source>
</evidence>
<dbReference type="AlphaFoldDB" id="A0A4U5QM80"/>
<dbReference type="InterPro" id="IPR002041">
    <property type="entry name" value="Ran_GTPase"/>
</dbReference>
<dbReference type="SMART" id="SM00173">
    <property type="entry name" value="RAS"/>
    <property type="match status" value="1"/>
</dbReference>
<reference evidence="16" key="1">
    <citation type="submission" date="2018-10" db="EMBL/GenBank/DDBJ databases">
        <title>Population genomic analysis revealed the cold adaptation of white poplar.</title>
        <authorList>
            <person name="Liu Y.-J."/>
        </authorList>
    </citation>
    <scope>NUCLEOTIDE SEQUENCE [LARGE SCALE GENOMIC DNA]</scope>
    <source>
        <strain evidence="16">PAL-ZL1</strain>
    </source>
</reference>
<accession>A0A4U5QM80</accession>
<name>A0A4U5QM80_POPAL</name>
<evidence type="ECO:0000256" key="6">
    <source>
        <dbReference type="ARBA" id="ARBA00022737"/>
    </source>
</evidence>
<organism evidence="16">
    <name type="scientific">Populus alba</name>
    <name type="common">White poplar</name>
    <dbReference type="NCBI Taxonomy" id="43335"/>
    <lineage>
        <taxon>Eukaryota</taxon>
        <taxon>Viridiplantae</taxon>
        <taxon>Streptophyta</taxon>
        <taxon>Embryophyta</taxon>
        <taxon>Tracheophyta</taxon>
        <taxon>Spermatophyta</taxon>
        <taxon>Magnoliopsida</taxon>
        <taxon>eudicotyledons</taxon>
        <taxon>Gunneridae</taxon>
        <taxon>Pentapetalae</taxon>
        <taxon>rosids</taxon>
        <taxon>fabids</taxon>
        <taxon>Malpighiales</taxon>
        <taxon>Salicaceae</taxon>
        <taxon>Saliceae</taxon>
        <taxon>Populus</taxon>
    </lineage>
</organism>
<evidence type="ECO:0000256" key="9">
    <source>
        <dbReference type="ARBA" id="ARBA00023134"/>
    </source>
</evidence>
<dbReference type="NCBIfam" id="TIGR00231">
    <property type="entry name" value="small_GTP"/>
    <property type="match status" value="1"/>
</dbReference>
<gene>
    <name evidence="16" type="ORF">D5086_0000069510</name>
</gene>
<evidence type="ECO:0000256" key="12">
    <source>
        <dbReference type="ARBA" id="ARBA00024659"/>
    </source>
</evidence>
<comment type="function">
    <text evidence="13">The coatomer is a cytosolic protein complex that binds to dilysine motifs and reversibly associates with Golgi non-clathrin-coated vesicles, which further mediate biosynthetic protein transport from the ER, via the Golgi up to the trans Golgi network. Coatomer complex is required for budding from Golgi membranes, and is essential for the retrograde Golgi-to-ER transport of dilysine-tagged proteins.</text>
</comment>
<dbReference type="PROSITE" id="PS51418">
    <property type="entry name" value="RAN"/>
    <property type="match status" value="1"/>
</dbReference>
<dbReference type="Gene3D" id="2.130.10.10">
    <property type="entry name" value="YVTN repeat-like/Quinoprotein amine dehydrogenase"/>
    <property type="match status" value="1"/>
</dbReference>
<evidence type="ECO:0000256" key="1">
    <source>
        <dbReference type="ARBA" id="ARBA00004123"/>
    </source>
</evidence>
<dbReference type="SMART" id="SM00174">
    <property type="entry name" value="RHO"/>
    <property type="match status" value="1"/>
</dbReference>
<comment type="function">
    <text evidence="12">GTP-binding protein involved in nucleocytoplasmic transport. Required for the import of protein into the nucleus and also for RNA export. Involved in chromatin condensation and control of cell cycle.</text>
</comment>
<dbReference type="PANTHER" id="PTHR19876:SF75">
    <property type="entry name" value="COATOMER SUBUNIT BETA'-3"/>
    <property type="match status" value="1"/>
</dbReference>
<dbReference type="CDD" id="cd00200">
    <property type="entry name" value="WD40"/>
    <property type="match status" value="1"/>
</dbReference>
<dbReference type="Gene3D" id="3.40.50.300">
    <property type="entry name" value="P-loop containing nucleotide triphosphate hydrolases"/>
    <property type="match status" value="1"/>
</dbReference>